<accession>A0ABM8T9G9</accession>
<protein>
    <recommendedName>
        <fullName evidence="3">Major tail protein</fullName>
    </recommendedName>
</protein>
<comment type="caution">
    <text evidence="1">The sequence shown here is derived from an EMBL/GenBank/DDBJ whole genome shotgun (WGS) entry which is preliminary data.</text>
</comment>
<dbReference type="Proteomes" id="UP000672657">
    <property type="component" value="Unassembled WGS sequence"/>
</dbReference>
<dbReference type="InterPro" id="IPR044000">
    <property type="entry name" value="Phage_tube_2"/>
</dbReference>
<dbReference type="Pfam" id="PF18906">
    <property type="entry name" value="Phage_tube_2"/>
    <property type="match status" value="1"/>
</dbReference>
<organism evidence="1 2">
    <name type="scientific">Cupriavidus numazuensis</name>
    <dbReference type="NCBI Taxonomy" id="221992"/>
    <lineage>
        <taxon>Bacteria</taxon>
        <taxon>Pseudomonadati</taxon>
        <taxon>Pseudomonadota</taxon>
        <taxon>Betaproteobacteria</taxon>
        <taxon>Burkholderiales</taxon>
        <taxon>Burkholderiaceae</taxon>
        <taxon>Cupriavidus</taxon>
    </lineage>
</organism>
<dbReference type="EMBL" id="CAJPVI010000001">
    <property type="protein sequence ID" value="CAG2129135.1"/>
    <property type="molecule type" value="Genomic_DNA"/>
</dbReference>
<keyword evidence="2" id="KW-1185">Reference proteome</keyword>
<reference evidence="1 2" key="1">
    <citation type="submission" date="2021-03" db="EMBL/GenBank/DDBJ databases">
        <authorList>
            <person name="Peeters C."/>
        </authorList>
    </citation>
    <scope>NUCLEOTIDE SEQUENCE [LARGE SCALE GENOMIC DNA]</scope>
    <source>
        <strain evidence="1 2">LMG 26411</strain>
    </source>
</reference>
<sequence length="309" mass="32519">MPKLMRKQILLAKIETVSGTDPTPTGAANAILVRSTTPQPLVVDNVPRNLIRAYFGNSESIPVGEHSEMDVEVELAGSGAAGTAPAYGPLLRACALSETVTAATDVKYAPITGANETVTLYFHLDGLLHKMIGCVGSVAFDITAKQVPVMRFKFLGAFSAVTDTVNPVADYSKFIAPRIANKTNTAAWSLHGYTGSLSALQLDLANDIAWRALIGAESSVLTDRKPAGSVTLDLDTVAASDWWTKVRGAVLGALSITHGTTAGNIIKIDAPKVQLSNLQYSDDSGVAQVSANLILVPNAGNDEFLLTVK</sequence>
<evidence type="ECO:0000313" key="1">
    <source>
        <dbReference type="EMBL" id="CAG2129135.1"/>
    </source>
</evidence>
<evidence type="ECO:0000313" key="2">
    <source>
        <dbReference type="Proteomes" id="UP000672657"/>
    </source>
</evidence>
<name>A0ABM8T9G9_9BURK</name>
<proteinExistence type="predicted"/>
<gene>
    <name evidence="1" type="ORF">LMG26411_00123</name>
</gene>
<evidence type="ECO:0008006" key="3">
    <source>
        <dbReference type="Google" id="ProtNLM"/>
    </source>
</evidence>